<reference evidence="15 16" key="1">
    <citation type="submission" date="2018-10" db="EMBL/GenBank/DDBJ databases">
        <title>Co-occurring genomic capacity for anaerobic methane metabolism and dissimilatory sulfite reduction discovered in the Korarchaeota.</title>
        <authorList>
            <person name="Mckay L.J."/>
            <person name="Dlakic M."/>
            <person name="Fields M.W."/>
            <person name="Delmont T.O."/>
            <person name="Eren A.M."/>
            <person name="Jay Z.J."/>
            <person name="Klingelsmith K.B."/>
            <person name="Rusch D.B."/>
            <person name="Inskeep W.P."/>
        </authorList>
    </citation>
    <scope>NUCLEOTIDE SEQUENCE [LARGE SCALE GENOMIC DNA]</scope>
    <source>
        <strain evidence="15 16">MDKW</strain>
    </source>
</reference>
<dbReference type="EMBL" id="RCOS01000096">
    <property type="protein sequence ID" value="RSN74343.1"/>
    <property type="molecule type" value="Genomic_DNA"/>
</dbReference>
<dbReference type="InterPro" id="IPR004035">
    <property type="entry name" value="Endouclease-III_FeS-bd_BS"/>
</dbReference>
<dbReference type="InterPro" id="IPR003265">
    <property type="entry name" value="HhH-GPD_domain"/>
</dbReference>
<evidence type="ECO:0000256" key="5">
    <source>
        <dbReference type="ARBA" id="ARBA00022763"/>
    </source>
</evidence>
<dbReference type="SMART" id="SM00525">
    <property type="entry name" value="FES"/>
    <property type="match status" value="1"/>
</dbReference>
<dbReference type="GO" id="GO:0051539">
    <property type="term" value="F:4 iron, 4 sulfur cluster binding"/>
    <property type="evidence" value="ECO:0007669"/>
    <property type="project" value="UniProtKB-KW"/>
</dbReference>
<comment type="caution">
    <text evidence="15">The sequence shown here is derived from an EMBL/GenBank/DDBJ whole genome shotgun (WGS) entry which is preliminary data.</text>
</comment>
<feature type="domain" description="HhH-GPD" evidence="14">
    <location>
        <begin position="25"/>
        <end position="177"/>
    </location>
</feature>
<dbReference type="InterPro" id="IPR011257">
    <property type="entry name" value="DNA_glycosylase"/>
</dbReference>
<dbReference type="Pfam" id="PF00730">
    <property type="entry name" value="HhH-GPD"/>
    <property type="match status" value="1"/>
</dbReference>
<gene>
    <name evidence="15" type="ORF">D6D85_08215</name>
</gene>
<evidence type="ECO:0000259" key="13">
    <source>
        <dbReference type="SMART" id="SM00278"/>
    </source>
</evidence>
<sequence length="203" mass="22993">MEIRKEDFTALASKDPFEILIATILSQNTNDRNSLAAFNELRNKIGINPDSLSRAEEEEIADAIRIAGLYRTKAKAIKEIAREIREKYGGDFRRILSLENPREELLKLPKVGEKTADVVLLFSGRMNTFPIDTHVRRVAKRLGLSSGSYEEMRRDLMGLFKGKCLEAHLLLIQLGRKYCKARKPLCNECPVRNLCPTGMKGSL</sequence>
<proteinExistence type="inferred from homology"/>
<evidence type="ECO:0000256" key="9">
    <source>
        <dbReference type="ARBA" id="ARBA00023204"/>
    </source>
</evidence>
<dbReference type="SMART" id="SM00278">
    <property type="entry name" value="HhH1"/>
    <property type="match status" value="2"/>
</dbReference>
<keyword evidence="7" id="KW-0408">Iron</keyword>
<dbReference type="SUPFAM" id="SSF48150">
    <property type="entry name" value="DNA-glycosylase"/>
    <property type="match status" value="1"/>
</dbReference>
<keyword evidence="3" id="KW-0004">4Fe-4S</keyword>
<keyword evidence="4" id="KW-0479">Metal-binding</keyword>
<evidence type="ECO:0000256" key="8">
    <source>
        <dbReference type="ARBA" id="ARBA00023014"/>
    </source>
</evidence>
<comment type="similarity">
    <text evidence="2">Belongs to the Nth/MutY family.</text>
</comment>
<dbReference type="PIRSF" id="PIRSF001435">
    <property type="entry name" value="Nth"/>
    <property type="match status" value="1"/>
</dbReference>
<evidence type="ECO:0000259" key="14">
    <source>
        <dbReference type="SMART" id="SM00478"/>
    </source>
</evidence>
<dbReference type="AlphaFoldDB" id="A0A429GKP5"/>
<evidence type="ECO:0000313" key="15">
    <source>
        <dbReference type="EMBL" id="RSN74343.1"/>
    </source>
</evidence>
<dbReference type="RefSeq" id="WP_125671517.1">
    <property type="nucleotide sequence ID" value="NZ_RCOS01000096.1"/>
</dbReference>
<dbReference type="GO" id="GO:0004519">
    <property type="term" value="F:endonuclease activity"/>
    <property type="evidence" value="ECO:0007669"/>
    <property type="project" value="UniProtKB-KW"/>
</dbReference>
<keyword evidence="10" id="KW-0326">Glycosidase</keyword>
<dbReference type="InterPro" id="IPR003651">
    <property type="entry name" value="Endonuclease3_FeS-loop_motif"/>
</dbReference>
<dbReference type="PANTHER" id="PTHR10359">
    <property type="entry name" value="A/G-SPECIFIC ADENINE GLYCOSYLASE/ENDONUCLEASE III"/>
    <property type="match status" value="1"/>
</dbReference>
<keyword evidence="6" id="KW-0378">Hydrolase</keyword>
<evidence type="ECO:0000256" key="10">
    <source>
        <dbReference type="ARBA" id="ARBA00023295"/>
    </source>
</evidence>
<dbReference type="Proteomes" id="UP000277582">
    <property type="component" value="Unassembled WGS sequence"/>
</dbReference>
<dbReference type="PROSITE" id="PS00764">
    <property type="entry name" value="ENDONUCLEASE_III_1"/>
    <property type="match status" value="1"/>
</dbReference>
<dbReference type="Gene3D" id="1.10.340.30">
    <property type="entry name" value="Hypothetical protein, domain 2"/>
    <property type="match status" value="1"/>
</dbReference>
<keyword evidence="5" id="KW-0227">DNA damage</keyword>
<name>A0A429GKP5_9CREN</name>
<keyword evidence="15" id="KW-0255">Endonuclease</keyword>
<dbReference type="GO" id="GO:0003677">
    <property type="term" value="F:DNA binding"/>
    <property type="evidence" value="ECO:0007669"/>
    <property type="project" value="InterPro"/>
</dbReference>
<evidence type="ECO:0000256" key="2">
    <source>
        <dbReference type="ARBA" id="ARBA00008343"/>
    </source>
</evidence>
<dbReference type="OrthoDB" id="19248at2157"/>
<evidence type="ECO:0000256" key="11">
    <source>
        <dbReference type="ARBA" id="ARBA00052915"/>
    </source>
</evidence>
<dbReference type="Pfam" id="PF10576">
    <property type="entry name" value="EndIII_4Fe-2S"/>
    <property type="match status" value="1"/>
</dbReference>
<organism evidence="15 16">
    <name type="scientific">Candidatus Methanodesulfokora washburnensis</name>
    <dbReference type="NCBI Taxonomy" id="2478471"/>
    <lineage>
        <taxon>Archaea</taxon>
        <taxon>Thermoproteota</taxon>
        <taxon>Candidatus Korarchaeia</taxon>
        <taxon>Candidatus Korarchaeia incertae sedis</taxon>
        <taxon>Candidatus Methanodesulfokora</taxon>
    </lineage>
</organism>
<dbReference type="GO" id="GO:0141016">
    <property type="term" value="F:G/T mismatch-specific thymine-DNA glycosylase activity"/>
    <property type="evidence" value="ECO:0007669"/>
    <property type="project" value="UniProtKB-EC"/>
</dbReference>
<evidence type="ECO:0000256" key="3">
    <source>
        <dbReference type="ARBA" id="ARBA00022485"/>
    </source>
</evidence>
<evidence type="ECO:0000256" key="12">
    <source>
        <dbReference type="ARBA" id="ARBA00066769"/>
    </source>
</evidence>
<dbReference type="FunFam" id="1.10.340.30:FF:000001">
    <property type="entry name" value="Endonuclease III"/>
    <property type="match status" value="1"/>
</dbReference>
<evidence type="ECO:0000256" key="4">
    <source>
        <dbReference type="ARBA" id="ARBA00022723"/>
    </source>
</evidence>
<keyword evidence="15" id="KW-0540">Nuclease</keyword>
<feature type="domain" description="Helix-hairpin-helix DNA-binding motif class 1" evidence="13">
    <location>
        <begin position="61"/>
        <end position="80"/>
    </location>
</feature>
<evidence type="ECO:0000256" key="1">
    <source>
        <dbReference type="ARBA" id="ARBA00001966"/>
    </source>
</evidence>
<evidence type="ECO:0000313" key="16">
    <source>
        <dbReference type="Proteomes" id="UP000277582"/>
    </source>
</evidence>
<dbReference type="InterPro" id="IPR023170">
    <property type="entry name" value="HhH_base_excis_C"/>
</dbReference>
<comment type="catalytic activity">
    <reaction evidence="11">
        <text>Hydrolyzes mismatched double-stranded DNA and polynucleotides, releasing free thymine.</text>
        <dbReference type="EC" id="3.2.2.29"/>
    </reaction>
</comment>
<protein>
    <recommendedName>
        <fullName evidence="12">thymine-DNA glycosylase</fullName>
        <ecNumber evidence="12">3.2.2.29</ecNumber>
    </recommendedName>
</protein>
<evidence type="ECO:0000256" key="7">
    <source>
        <dbReference type="ARBA" id="ARBA00023004"/>
    </source>
</evidence>
<comment type="cofactor">
    <cofactor evidence="1">
        <name>[4Fe-4S] cluster</name>
        <dbReference type="ChEBI" id="CHEBI:49883"/>
    </cofactor>
</comment>
<dbReference type="GO" id="GO:0006285">
    <property type="term" value="P:base-excision repair, AP site formation"/>
    <property type="evidence" value="ECO:0007669"/>
    <property type="project" value="TreeGrafter"/>
</dbReference>
<feature type="domain" description="Helix-hairpin-helix DNA-binding motif class 1" evidence="13">
    <location>
        <begin position="103"/>
        <end position="122"/>
    </location>
</feature>
<dbReference type="GO" id="GO:0046872">
    <property type="term" value="F:metal ion binding"/>
    <property type="evidence" value="ECO:0007669"/>
    <property type="project" value="UniProtKB-KW"/>
</dbReference>
<dbReference type="Gene3D" id="1.10.1670.10">
    <property type="entry name" value="Helix-hairpin-Helix base-excision DNA repair enzymes (C-terminal)"/>
    <property type="match status" value="1"/>
</dbReference>
<dbReference type="InterPro" id="IPR003583">
    <property type="entry name" value="Hlx-hairpin-Hlx_DNA-bd_motif"/>
</dbReference>
<evidence type="ECO:0000256" key="6">
    <source>
        <dbReference type="ARBA" id="ARBA00022801"/>
    </source>
</evidence>
<dbReference type="SMART" id="SM00478">
    <property type="entry name" value="ENDO3c"/>
    <property type="match status" value="1"/>
</dbReference>
<keyword evidence="8" id="KW-0411">Iron-sulfur</keyword>
<dbReference type="PANTHER" id="PTHR10359:SF18">
    <property type="entry name" value="ENDONUCLEASE III"/>
    <property type="match status" value="1"/>
</dbReference>
<keyword evidence="9" id="KW-0234">DNA repair</keyword>
<accession>A0A429GKP5</accession>
<keyword evidence="16" id="KW-1185">Reference proteome</keyword>
<dbReference type="EC" id="3.2.2.29" evidence="12"/>
<dbReference type="CDD" id="cd00056">
    <property type="entry name" value="ENDO3c"/>
    <property type="match status" value="1"/>
</dbReference>